<dbReference type="PANTHER" id="PTHR13285">
    <property type="entry name" value="ACYLTRANSFERASE"/>
    <property type="match status" value="1"/>
</dbReference>
<dbReference type="GO" id="GO:0042121">
    <property type="term" value="P:alginic acid biosynthetic process"/>
    <property type="evidence" value="ECO:0007669"/>
    <property type="project" value="InterPro"/>
</dbReference>
<dbReference type="GO" id="GO:0005886">
    <property type="term" value="C:plasma membrane"/>
    <property type="evidence" value="ECO:0007669"/>
    <property type="project" value="UniProtKB-SubCell"/>
</dbReference>
<keyword evidence="12" id="KW-1185">Reference proteome</keyword>
<evidence type="ECO:0000313" key="12">
    <source>
        <dbReference type="Proteomes" id="UP000589520"/>
    </source>
</evidence>
<dbReference type="InterPro" id="IPR024194">
    <property type="entry name" value="Ac/AlaTfrase_AlgI/DltB"/>
</dbReference>
<evidence type="ECO:0000256" key="3">
    <source>
        <dbReference type="ARBA" id="ARBA00022475"/>
    </source>
</evidence>
<evidence type="ECO:0000256" key="8">
    <source>
        <dbReference type="ARBA" id="ARBA00023315"/>
    </source>
</evidence>
<gene>
    <name evidence="11" type="ORF">HDF17_000615</name>
</gene>
<feature type="transmembrane region" description="Helical" evidence="10">
    <location>
        <begin position="138"/>
        <end position="157"/>
    </location>
</feature>
<feature type="transmembrane region" description="Helical" evidence="10">
    <location>
        <begin position="349"/>
        <end position="369"/>
    </location>
</feature>
<feature type="transmembrane region" description="Helical" evidence="10">
    <location>
        <begin position="320"/>
        <end position="337"/>
    </location>
</feature>
<dbReference type="PANTHER" id="PTHR13285:SF23">
    <property type="entry name" value="TEICHOIC ACID D-ALANYLTRANSFERASE"/>
    <property type="match status" value="1"/>
</dbReference>
<feature type="transmembrane region" description="Helical" evidence="10">
    <location>
        <begin position="428"/>
        <end position="446"/>
    </location>
</feature>
<evidence type="ECO:0000256" key="9">
    <source>
        <dbReference type="PIRNR" id="PIRNR016636"/>
    </source>
</evidence>
<comment type="caution">
    <text evidence="11">The sequence shown here is derived from an EMBL/GenBank/DDBJ whole genome shotgun (WGS) entry which is preliminary data.</text>
</comment>
<dbReference type="EMBL" id="JACCCW010000001">
    <property type="protein sequence ID" value="NYF78328.1"/>
    <property type="molecule type" value="Genomic_DNA"/>
</dbReference>
<dbReference type="Pfam" id="PF03062">
    <property type="entry name" value="MBOAT"/>
    <property type="match status" value="1"/>
</dbReference>
<feature type="transmembrane region" description="Helical" evidence="10">
    <location>
        <begin position="394"/>
        <end position="416"/>
    </location>
</feature>
<proteinExistence type="inferred from homology"/>
<keyword evidence="4 9" id="KW-0808">Transferase</keyword>
<keyword evidence="7 9" id="KW-0472">Membrane</keyword>
<dbReference type="InterPro" id="IPR051085">
    <property type="entry name" value="MB_O-acyltransferase"/>
</dbReference>
<evidence type="ECO:0000313" key="11">
    <source>
        <dbReference type="EMBL" id="NYF78328.1"/>
    </source>
</evidence>
<evidence type="ECO:0000256" key="6">
    <source>
        <dbReference type="ARBA" id="ARBA00022989"/>
    </source>
</evidence>
<evidence type="ECO:0000256" key="5">
    <source>
        <dbReference type="ARBA" id="ARBA00022692"/>
    </source>
</evidence>
<evidence type="ECO:0000256" key="2">
    <source>
        <dbReference type="ARBA" id="ARBA00010323"/>
    </source>
</evidence>
<organism evidence="11 12">
    <name type="scientific">Granulicella arctica</name>
    <dbReference type="NCBI Taxonomy" id="940613"/>
    <lineage>
        <taxon>Bacteria</taxon>
        <taxon>Pseudomonadati</taxon>
        <taxon>Acidobacteriota</taxon>
        <taxon>Terriglobia</taxon>
        <taxon>Terriglobales</taxon>
        <taxon>Acidobacteriaceae</taxon>
        <taxon>Granulicella</taxon>
    </lineage>
</organism>
<evidence type="ECO:0000256" key="7">
    <source>
        <dbReference type="ARBA" id="ARBA00023136"/>
    </source>
</evidence>
<dbReference type="Proteomes" id="UP000589520">
    <property type="component" value="Unassembled WGS sequence"/>
</dbReference>
<dbReference type="AlphaFoldDB" id="A0A7Y9TRL9"/>
<sequence>MQLSTSAFFVFFLTIWLLYWATARFRAARLLVLVAANGFFLAKFGLLYLALPAAASVDFCVGIGLSLARSKTSKRLLLAVSLAVNLALLLTPKFLALRPGRSLGWLLTLSLSFYCFQSLTYTIDLYRGDSDAKATRNLLAYLSSALFFPVLVAGPIMRLHTFLKQLLNPPTLTNAQAGRALLLIGIGLVKKLLIADFLGQNLVARVFDTPTLYSGAEVLTGVYGYALQLFFDFSGYTDIAVGVGLLLGLDLPENFRQPYLSINVMEFWRRWHITFSEWLRDYLMDSLPQRRRQWPLLSYSYSVIVTMMLGGLWHGLSWTFLIWGALHGVALAVVRLWKQYRKGAKPVRGGKIAATLLTFHFVCFTWIFFNSSSVGNAIEILQRIGSNTWSVDNLTLPIVSVMLLAAIAHCLPLKWLDSSAELMGRAPFWLQGAVLAGLVLLIQTISGQGSAPFVYGNF</sequence>
<evidence type="ECO:0000256" key="4">
    <source>
        <dbReference type="ARBA" id="ARBA00022679"/>
    </source>
</evidence>
<keyword evidence="5 10" id="KW-0812">Transmembrane</keyword>
<feature type="transmembrane region" description="Helical" evidence="10">
    <location>
        <begin position="75"/>
        <end position="97"/>
    </location>
</feature>
<dbReference type="GO" id="GO:0016746">
    <property type="term" value="F:acyltransferase activity"/>
    <property type="evidence" value="ECO:0007669"/>
    <property type="project" value="UniProtKB-KW"/>
</dbReference>
<feature type="transmembrane region" description="Helical" evidence="10">
    <location>
        <begin position="296"/>
        <end position="314"/>
    </location>
</feature>
<reference evidence="11 12" key="1">
    <citation type="submission" date="2020-07" db="EMBL/GenBank/DDBJ databases">
        <title>Genomic Encyclopedia of Type Strains, Phase IV (KMG-V): Genome sequencing to study the core and pangenomes of soil and plant-associated prokaryotes.</title>
        <authorList>
            <person name="Whitman W."/>
        </authorList>
    </citation>
    <scope>NUCLEOTIDE SEQUENCE [LARGE SCALE GENOMIC DNA]</scope>
    <source>
        <strain evidence="11 12">X4EP2</strain>
    </source>
</reference>
<comment type="similarity">
    <text evidence="2 9">Belongs to the membrane-bound acyltransferase family.</text>
</comment>
<dbReference type="InterPro" id="IPR004299">
    <property type="entry name" value="MBOAT_fam"/>
</dbReference>
<dbReference type="PIRSF" id="PIRSF016636">
    <property type="entry name" value="AlgI_DltB"/>
    <property type="match status" value="1"/>
</dbReference>
<dbReference type="PIRSF" id="PIRSF500217">
    <property type="entry name" value="AlgI"/>
    <property type="match status" value="1"/>
</dbReference>
<dbReference type="RefSeq" id="WP_179487647.1">
    <property type="nucleotide sequence ID" value="NZ_JACCCW010000001.1"/>
</dbReference>
<protein>
    <submittedName>
        <fullName evidence="11">D-alanyl-lipoteichoic acid acyltransferase DltB (MBOAT superfamily)</fullName>
    </submittedName>
</protein>
<keyword evidence="3 9" id="KW-1003">Cell membrane</keyword>
<dbReference type="InterPro" id="IPR028362">
    <property type="entry name" value="AlgI"/>
</dbReference>
<evidence type="ECO:0000256" key="1">
    <source>
        <dbReference type="ARBA" id="ARBA00004651"/>
    </source>
</evidence>
<feature type="transmembrane region" description="Helical" evidence="10">
    <location>
        <begin position="177"/>
        <end position="198"/>
    </location>
</feature>
<keyword evidence="8 9" id="KW-0012">Acyltransferase</keyword>
<name>A0A7Y9TRL9_9BACT</name>
<accession>A0A7Y9TRL9</accession>
<keyword evidence="6 10" id="KW-1133">Transmembrane helix</keyword>
<feature type="transmembrane region" description="Helical" evidence="10">
    <location>
        <begin position="103"/>
        <end position="126"/>
    </location>
</feature>
<evidence type="ECO:0000256" key="10">
    <source>
        <dbReference type="SAM" id="Phobius"/>
    </source>
</evidence>
<comment type="subcellular location">
    <subcellularLocation>
        <location evidence="1">Cell membrane</location>
        <topology evidence="1">Multi-pass membrane protein</topology>
    </subcellularLocation>
</comment>